<accession>A0ABS6UQB9</accession>
<dbReference type="Pfam" id="PF11578">
    <property type="entry name" value="DUF3237"/>
    <property type="match status" value="1"/>
</dbReference>
<organism evidence="3 4">
    <name type="scientific">Pseudonocardia abyssalis</name>
    <dbReference type="NCBI Taxonomy" id="2792008"/>
    <lineage>
        <taxon>Bacteria</taxon>
        <taxon>Bacillati</taxon>
        <taxon>Actinomycetota</taxon>
        <taxon>Actinomycetes</taxon>
        <taxon>Pseudonocardiales</taxon>
        <taxon>Pseudonocardiaceae</taxon>
        <taxon>Pseudonocardia</taxon>
    </lineage>
</organism>
<sequence length="186" mass="19564">MADPEAAHARATDAQPRGATLPESVTPAAERCTVPTLIHEFDYHVDVGGVADVGTGPYGHRMIAAGSGGKVVGDRLTGTIAPSAGGDWLLLGQDGYGRLDVRNTVLTADGACVYIQLHGLVELTPAVLAVFAGGAVPTDFGGQYFVTTPRLETGDERYAWVNRVLFVAEARILPGPCIDYRVFRVG</sequence>
<feature type="compositionally biased region" description="Basic and acidic residues" evidence="2">
    <location>
        <begin position="1"/>
        <end position="11"/>
    </location>
</feature>
<comment type="caution">
    <text evidence="3">The sequence shown here is derived from an EMBL/GenBank/DDBJ whole genome shotgun (WGS) entry which is preliminary data.</text>
</comment>
<dbReference type="PANTHER" id="PTHR37315:SF1">
    <property type="entry name" value="UPF0311 PROTEIN BLR7842"/>
    <property type="match status" value="1"/>
</dbReference>
<reference evidence="3 4" key="1">
    <citation type="submission" date="2020-11" db="EMBL/GenBank/DDBJ databases">
        <title>Pseudonocardia abyssalis sp. nov. and Pseudonocardia oceani sp. nov., description and phylogenomic analysis of two novel actinomycetes isolated from the deep Southern Ocean.</title>
        <authorList>
            <person name="Parra J."/>
        </authorList>
    </citation>
    <scope>NUCLEOTIDE SEQUENCE [LARGE SCALE GENOMIC DNA]</scope>
    <source>
        <strain evidence="3 4">KRD-168</strain>
    </source>
</reference>
<evidence type="ECO:0000313" key="3">
    <source>
        <dbReference type="EMBL" id="MBW0134415.1"/>
    </source>
</evidence>
<dbReference type="EMBL" id="JADQDK010000001">
    <property type="protein sequence ID" value="MBW0134415.1"/>
    <property type="molecule type" value="Genomic_DNA"/>
</dbReference>
<evidence type="ECO:0000256" key="2">
    <source>
        <dbReference type="SAM" id="MobiDB-lite"/>
    </source>
</evidence>
<evidence type="ECO:0000313" key="4">
    <source>
        <dbReference type="Proteomes" id="UP000694287"/>
    </source>
</evidence>
<dbReference type="PANTHER" id="PTHR37315">
    <property type="entry name" value="UPF0311 PROTEIN BLR7842"/>
    <property type="match status" value="1"/>
</dbReference>
<name>A0ABS6UQB9_9PSEU</name>
<protein>
    <recommendedName>
        <fullName evidence="1">UPF0311 protein I4I81_09110</fullName>
    </recommendedName>
</protein>
<feature type="region of interest" description="Disordered" evidence="2">
    <location>
        <begin position="1"/>
        <end position="26"/>
    </location>
</feature>
<gene>
    <name evidence="3" type="ORF">I4I81_09110</name>
</gene>
<dbReference type="InterPro" id="IPR020915">
    <property type="entry name" value="UPF0311"/>
</dbReference>
<dbReference type="HAMAP" id="MF_00775">
    <property type="entry name" value="UPF0311"/>
    <property type="match status" value="1"/>
</dbReference>
<evidence type="ECO:0000256" key="1">
    <source>
        <dbReference type="HAMAP-Rule" id="MF_00775"/>
    </source>
</evidence>
<dbReference type="Proteomes" id="UP000694287">
    <property type="component" value="Unassembled WGS sequence"/>
</dbReference>
<proteinExistence type="inferred from homology"/>
<keyword evidence="4" id="KW-1185">Reference proteome</keyword>
<comment type="similarity">
    <text evidence="1">Belongs to the UPF0311 family.</text>
</comment>